<dbReference type="InterPro" id="IPR036206">
    <property type="entry name" value="ThiamineP_synth_sf"/>
</dbReference>
<feature type="binding site" evidence="9">
    <location>
        <position position="161"/>
    </location>
    <ligand>
        <name>2-[(2R,5Z)-2-carboxy-4-methylthiazol-5(2H)-ylidene]ethyl phosphate</name>
        <dbReference type="ChEBI" id="CHEBI:62899"/>
    </ligand>
</feature>
<comment type="function">
    <text evidence="9">Condenses 4-methyl-5-(beta-hydroxyethyl)thiazole monophosphate (THZ-P) and 2-methyl-4-amino-5-hydroxymethyl pyrimidine pyrophosphate (HMP-PP) to form thiamine monophosphate (TMP).</text>
</comment>
<evidence type="ECO:0000313" key="13">
    <source>
        <dbReference type="EMBL" id="MES1929693.1"/>
    </source>
</evidence>
<dbReference type="InterPro" id="IPR034291">
    <property type="entry name" value="TMP_synthase"/>
</dbReference>
<protein>
    <recommendedName>
        <fullName evidence="9">Thiamine-phosphate synthase</fullName>
        <shortName evidence="9">TP synthase</shortName>
        <shortName evidence="9">TPS</shortName>
        <ecNumber evidence="9">2.5.1.3</ecNumber>
    </recommendedName>
    <alternativeName>
        <fullName evidence="9">Thiamine-phosphate pyrophosphorylase</fullName>
        <shortName evidence="9">TMP pyrophosphorylase</shortName>
        <shortName evidence="9">TMP-PPase</shortName>
    </alternativeName>
</protein>
<evidence type="ECO:0000256" key="3">
    <source>
        <dbReference type="ARBA" id="ARBA00022723"/>
    </source>
</evidence>
<proteinExistence type="inferred from homology"/>
<dbReference type="Pfam" id="PF02581">
    <property type="entry name" value="TMP-TENI"/>
    <property type="match status" value="1"/>
</dbReference>
<feature type="binding site" evidence="9">
    <location>
        <position position="105"/>
    </location>
    <ligand>
        <name>4-amino-2-methyl-5-(diphosphooxymethyl)pyrimidine</name>
        <dbReference type="ChEBI" id="CHEBI:57841"/>
    </ligand>
</feature>
<feature type="binding site" evidence="9">
    <location>
        <begin position="132"/>
        <end position="134"/>
    </location>
    <ligand>
        <name>2-[(2R,5Z)-2-carboxy-4-methylthiazol-5(2H)-ylidene]ethyl phosphate</name>
        <dbReference type="ChEBI" id="CHEBI:62899"/>
    </ligand>
</feature>
<dbReference type="NCBIfam" id="TIGR00693">
    <property type="entry name" value="thiE"/>
    <property type="match status" value="1"/>
</dbReference>
<feature type="domain" description="Thiamine phosphate synthase/TenI" evidence="12">
    <location>
        <begin position="6"/>
        <end position="183"/>
    </location>
</feature>
<keyword evidence="5 9" id="KW-0784">Thiamine biosynthesis</keyword>
<evidence type="ECO:0000256" key="6">
    <source>
        <dbReference type="ARBA" id="ARBA00047334"/>
    </source>
</evidence>
<evidence type="ECO:0000256" key="9">
    <source>
        <dbReference type="HAMAP-Rule" id="MF_00097"/>
    </source>
</evidence>
<evidence type="ECO:0000256" key="1">
    <source>
        <dbReference type="ARBA" id="ARBA00005165"/>
    </source>
</evidence>
<comment type="caution">
    <text evidence="9">Lacks conserved residue(s) required for the propagation of feature annotation.</text>
</comment>
<keyword evidence="4 9" id="KW-0460">Magnesium</keyword>
<dbReference type="Proteomes" id="UP001460888">
    <property type="component" value="Unassembled WGS sequence"/>
</dbReference>
<feature type="binding site" evidence="9">
    <location>
        <position position="67"/>
    </location>
    <ligand>
        <name>Mg(2+)</name>
        <dbReference type="ChEBI" id="CHEBI:18420"/>
    </ligand>
</feature>
<name>A0ABV2B2T1_9GAMM</name>
<feature type="binding site" evidence="9">
    <location>
        <position position="135"/>
    </location>
    <ligand>
        <name>4-amino-2-methyl-5-(diphosphooxymethyl)pyrimidine</name>
        <dbReference type="ChEBI" id="CHEBI:57841"/>
    </ligand>
</feature>
<dbReference type="InterPro" id="IPR022998">
    <property type="entry name" value="ThiamineP_synth_TenI"/>
</dbReference>
<evidence type="ECO:0000256" key="10">
    <source>
        <dbReference type="RuleBase" id="RU003826"/>
    </source>
</evidence>
<dbReference type="SUPFAM" id="SSF51391">
    <property type="entry name" value="Thiamin phosphate synthase"/>
    <property type="match status" value="1"/>
</dbReference>
<dbReference type="EC" id="2.5.1.3" evidence="9"/>
<dbReference type="HAMAP" id="MF_00097">
    <property type="entry name" value="TMP_synthase"/>
    <property type="match status" value="1"/>
</dbReference>
<comment type="similarity">
    <text evidence="9 10">Belongs to the thiamine-phosphate synthase family.</text>
</comment>
<keyword evidence="3 9" id="KW-0479">Metal-binding</keyword>
<feature type="binding site" evidence="9">
    <location>
        <begin position="35"/>
        <end position="39"/>
    </location>
    <ligand>
        <name>4-amino-2-methyl-5-(diphosphooxymethyl)pyrimidine</name>
        <dbReference type="ChEBI" id="CHEBI:57841"/>
    </ligand>
</feature>
<accession>A0ABV2B2T1</accession>
<dbReference type="EMBL" id="APND01000003">
    <property type="protein sequence ID" value="MES1929693.1"/>
    <property type="molecule type" value="Genomic_DNA"/>
</dbReference>
<evidence type="ECO:0000313" key="14">
    <source>
        <dbReference type="Proteomes" id="UP001460888"/>
    </source>
</evidence>
<dbReference type="RefSeq" id="WP_353111197.1">
    <property type="nucleotide sequence ID" value="NZ_APND01000003.1"/>
</dbReference>
<dbReference type="PANTHER" id="PTHR20857:SF15">
    <property type="entry name" value="THIAMINE-PHOSPHATE SYNTHASE"/>
    <property type="match status" value="1"/>
</dbReference>
<feature type="binding site" evidence="9">
    <location>
        <position position="86"/>
    </location>
    <ligand>
        <name>Mg(2+)</name>
        <dbReference type="ChEBI" id="CHEBI:18420"/>
    </ligand>
</feature>
<evidence type="ECO:0000256" key="5">
    <source>
        <dbReference type="ARBA" id="ARBA00022977"/>
    </source>
</evidence>
<evidence type="ECO:0000256" key="8">
    <source>
        <dbReference type="ARBA" id="ARBA00047883"/>
    </source>
</evidence>
<dbReference type="InterPro" id="IPR013785">
    <property type="entry name" value="Aldolase_TIM"/>
</dbReference>
<evidence type="ECO:0000259" key="12">
    <source>
        <dbReference type="Pfam" id="PF02581"/>
    </source>
</evidence>
<sequence length="219" mass="22962">MTVRGVYAIYDRTTLADDALDRVDAILDAGTPWLQYRDKRDTAPDHALAKALRERTRAVGAALIVNDDWRLARDIGADGVHLGQSDGSIAQARMALGPKAIIGVSCSDRIQRARDGIAAGASYISFGRFFDSRTKPDAPPAALTVLGEARALGVPVVAIGGIDTHNAADVIAAGADLVAVSGALFHAPNSSEAARQLAALFDTQHARAPQGHDFSGDLL</sequence>
<gene>
    <name evidence="9" type="primary">thiE</name>
    <name evidence="13" type="ORF">SADO_10564</name>
</gene>
<feature type="binding site" evidence="9">
    <location>
        <position position="66"/>
    </location>
    <ligand>
        <name>4-amino-2-methyl-5-(diphosphooxymethyl)pyrimidine</name>
        <dbReference type="ChEBI" id="CHEBI:57841"/>
    </ligand>
</feature>
<evidence type="ECO:0000256" key="4">
    <source>
        <dbReference type="ARBA" id="ARBA00022842"/>
    </source>
</evidence>
<keyword evidence="2 9" id="KW-0808">Transferase</keyword>
<dbReference type="Gene3D" id="3.20.20.70">
    <property type="entry name" value="Aldolase class I"/>
    <property type="match status" value="1"/>
</dbReference>
<evidence type="ECO:0000256" key="2">
    <source>
        <dbReference type="ARBA" id="ARBA00022679"/>
    </source>
</evidence>
<comment type="catalytic activity">
    <reaction evidence="7 9 10">
        <text>2-(2-carboxy-4-methylthiazol-5-yl)ethyl phosphate + 4-amino-2-methyl-5-(diphosphooxymethyl)pyrimidine + 2 H(+) = thiamine phosphate + CO2 + diphosphate</text>
        <dbReference type="Rhea" id="RHEA:47848"/>
        <dbReference type="ChEBI" id="CHEBI:15378"/>
        <dbReference type="ChEBI" id="CHEBI:16526"/>
        <dbReference type="ChEBI" id="CHEBI:33019"/>
        <dbReference type="ChEBI" id="CHEBI:37575"/>
        <dbReference type="ChEBI" id="CHEBI:57841"/>
        <dbReference type="ChEBI" id="CHEBI:62890"/>
        <dbReference type="EC" id="2.5.1.3"/>
    </reaction>
</comment>
<comment type="cofactor">
    <cofactor evidence="9">
        <name>Mg(2+)</name>
        <dbReference type="ChEBI" id="CHEBI:18420"/>
    </cofactor>
    <text evidence="9">Binds 1 Mg(2+) ion per subunit.</text>
</comment>
<dbReference type="PANTHER" id="PTHR20857">
    <property type="entry name" value="THIAMINE-PHOSPHATE PYROPHOSPHORYLASE"/>
    <property type="match status" value="1"/>
</dbReference>
<comment type="catalytic activity">
    <reaction evidence="6 9 10">
        <text>4-methyl-5-(2-phosphooxyethyl)-thiazole + 4-amino-2-methyl-5-(diphosphooxymethyl)pyrimidine + H(+) = thiamine phosphate + diphosphate</text>
        <dbReference type="Rhea" id="RHEA:22328"/>
        <dbReference type="ChEBI" id="CHEBI:15378"/>
        <dbReference type="ChEBI" id="CHEBI:33019"/>
        <dbReference type="ChEBI" id="CHEBI:37575"/>
        <dbReference type="ChEBI" id="CHEBI:57841"/>
        <dbReference type="ChEBI" id="CHEBI:58296"/>
        <dbReference type="EC" id="2.5.1.3"/>
    </reaction>
</comment>
<comment type="pathway">
    <text evidence="1 9 11">Cofactor biosynthesis; thiamine diphosphate biosynthesis; thiamine phosphate from 4-amino-2-methyl-5-diphosphomethylpyrimidine and 4-methyl-5-(2-phosphoethyl)-thiazole: step 1/1.</text>
</comment>
<keyword evidence="14" id="KW-1185">Reference proteome</keyword>
<organism evidence="13 14">
    <name type="scientific">Salinisphaera dokdonensis CL-ES53</name>
    <dbReference type="NCBI Taxonomy" id="1304272"/>
    <lineage>
        <taxon>Bacteria</taxon>
        <taxon>Pseudomonadati</taxon>
        <taxon>Pseudomonadota</taxon>
        <taxon>Gammaproteobacteria</taxon>
        <taxon>Salinisphaerales</taxon>
        <taxon>Salinisphaeraceae</taxon>
        <taxon>Salinisphaera</taxon>
    </lineage>
</organism>
<comment type="caution">
    <text evidence="13">The sequence shown here is derived from an EMBL/GenBank/DDBJ whole genome shotgun (WGS) entry which is preliminary data.</text>
</comment>
<dbReference type="CDD" id="cd00564">
    <property type="entry name" value="TMP_TenI"/>
    <property type="match status" value="1"/>
</dbReference>
<comment type="catalytic activity">
    <reaction evidence="8 9 10">
        <text>2-[(2R,5Z)-2-carboxy-4-methylthiazol-5(2H)-ylidene]ethyl phosphate + 4-amino-2-methyl-5-(diphosphooxymethyl)pyrimidine + 2 H(+) = thiamine phosphate + CO2 + diphosphate</text>
        <dbReference type="Rhea" id="RHEA:47844"/>
        <dbReference type="ChEBI" id="CHEBI:15378"/>
        <dbReference type="ChEBI" id="CHEBI:16526"/>
        <dbReference type="ChEBI" id="CHEBI:33019"/>
        <dbReference type="ChEBI" id="CHEBI:37575"/>
        <dbReference type="ChEBI" id="CHEBI:57841"/>
        <dbReference type="ChEBI" id="CHEBI:62899"/>
        <dbReference type="EC" id="2.5.1.3"/>
    </reaction>
</comment>
<evidence type="ECO:0000256" key="7">
    <source>
        <dbReference type="ARBA" id="ARBA00047851"/>
    </source>
</evidence>
<evidence type="ECO:0000256" key="11">
    <source>
        <dbReference type="RuleBase" id="RU004253"/>
    </source>
</evidence>
<reference evidence="13 14" key="1">
    <citation type="submission" date="2013-03" db="EMBL/GenBank/DDBJ databases">
        <title>Salinisphaera dokdonensis CL-ES53 Genome Sequencing.</title>
        <authorList>
            <person name="Li C."/>
            <person name="Lai Q."/>
            <person name="Shao Z."/>
        </authorList>
    </citation>
    <scope>NUCLEOTIDE SEQUENCE [LARGE SCALE GENOMIC DNA]</scope>
    <source>
        <strain evidence="13 14">CL-ES53</strain>
    </source>
</reference>